<reference evidence="2" key="1">
    <citation type="submission" date="2013-01" db="EMBL/GenBank/DDBJ databases">
        <title>Draft Genome Sequence of a Mulberry Tree, Morus notabilis C.K. Schneid.</title>
        <authorList>
            <person name="He N."/>
            <person name="Zhao S."/>
        </authorList>
    </citation>
    <scope>NUCLEOTIDE SEQUENCE</scope>
</reference>
<evidence type="ECO:0000313" key="1">
    <source>
        <dbReference type="EMBL" id="EXB74663.1"/>
    </source>
</evidence>
<dbReference type="EMBL" id="KE344650">
    <property type="protein sequence ID" value="EXB74663.1"/>
    <property type="molecule type" value="Genomic_DNA"/>
</dbReference>
<evidence type="ECO:0000313" key="2">
    <source>
        <dbReference type="Proteomes" id="UP000030645"/>
    </source>
</evidence>
<sequence>MVKSDWGSSLVSDVIPVVKVDFVSVKVERPWDKIGDDGWEPFNFSQKLKLLKAELKRWNKETFGDVSKMAEASKEKLGKIQEKISLEGFSELLHQEELSIQEELNVALSLEEKLAKDGSRIKWLREGDRNTKFLHTMAKIKGVKAFIAHVLIDGEVIPRLVTTADNEILCKLSDVEEIKGMFVFGLDGASSPGPDGFAGSFYHHCWDISNDDLVDAVQPFLSMVDTKKAFDTLRWDFPLEVLKVFGLSLEFVGWIENTLHACRISILFNGSPAGFF</sequence>
<accession>W9RER9</accession>
<dbReference type="STRING" id="981085.W9RER9"/>
<protein>
    <recommendedName>
        <fullName evidence="3">Reverse transcriptase domain-containing protein</fullName>
    </recommendedName>
</protein>
<evidence type="ECO:0008006" key="3">
    <source>
        <dbReference type="Google" id="ProtNLM"/>
    </source>
</evidence>
<dbReference type="AlphaFoldDB" id="W9RER9"/>
<dbReference type="eggNOG" id="KOG1075">
    <property type="taxonomic scope" value="Eukaryota"/>
</dbReference>
<organism evidence="1 2">
    <name type="scientific">Morus notabilis</name>
    <dbReference type="NCBI Taxonomy" id="981085"/>
    <lineage>
        <taxon>Eukaryota</taxon>
        <taxon>Viridiplantae</taxon>
        <taxon>Streptophyta</taxon>
        <taxon>Embryophyta</taxon>
        <taxon>Tracheophyta</taxon>
        <taxon>Spermatophyta</taxon>
        <taxon>Magnoliopsida</taxon>
        <taxon>eudicotyledons</taxon>
        <taxon>Gunneridae</taxon>
        <taxon>Pentapetalae</taxon>
        <taxon>rosids</taxon>
        <taxon>fabids</taxon>
        <taxon>Rosales</taxon>
        <taxon>Moraceae</taxon>
        <taxon>Moreae</taxon>
        <taxon>Morus</taxon>
    </lineage>
</organism>
<name>W9RER9_9ROSA</name>
<gene>
    <name evidence="1" type="ORF">L484_007669</name>
</gene>
<keyword evidence="2" id="KW-1185">Reference proteome</keyword>
<proteinExistence type="predicted"/>
<dbReference type="Proteomes" id="UP000030645">
    <property type="component" value="Unassembled WGS sequence"/>
</dbReference>